<dbReference type="AlphaFoldDB" id="A0A1Q8C941"/>
<dbReference type="CDD" id="cd00082">
    <property type="entry name" value="HisKA"/>
    <property type="match status" value="1"/>
</dbReference>
<dbReference type="SUPFAM" id="SSF158472">
    <property type="entry name" value="HAMP domain-like"/>
    <property type="match status" value="1"/>
</dbReference>
<gene>
    <name evidence="14" type="ORF">BU204_31090</name>
</gene>
<evidence type="ECO:0000256" key="11">
    <source>
        <dbReference type="SAM" id="Phobius"/>
    </source>
</evidence>
<evidence type="ECO:0000256" key="1">
    <source>
        <dbReference type="ARBA" id="ARBA00000085"/>
    </source>
</evidence>
<dbReference type="SMART" id="SM00387">
    <property type="entry name" value="HATPase_c"/>
    <property type="match status" value="1"/>
</dbReference>
<dbReference type="Gene3D" id="6.10.340.10">
    <property type="match status" value="1"/>
</dbReference>
<dbReference type="STRING" id="1912961.BU204_31090"/>
<dbReference type="EMBL" id="MSIE01000071">
    <property type="protein sequence ID" value="OLF10853.1"/>
    <property type="molecule type" value="Genomic_DNA"/>
</dbReference>
<evidence type="ECO:0000259" key="13">
    <source>
        <dbReference type="PROSITE" id="PS50885"/>
    </source>
</evidence>
<dbReference type="Proteomes" id="UP000185596">
    <property type="component" value="Unassembled WGS sequence"/>
</dbReference>
<dbReference type="SMART" id="SM00304">
    <property type="entry name" value="HAMP"/>
    <property type="match status" value="1"/>
</dbReference>
<dbReference type="PANTHER" id="PTHR45436">
    <property type="entry name" value="SENSOR HISTIDINE KINASE YKOH"/>
    <property type="match status" value="1"/>
</dbReference>
<dbReference type="InterPro" id="IPR004358">
    <property type="entry name" value="Sig_transdc_His_kin-like_C"/>
</dbReference>
<dbReference type="InterPro" id="IPR005467">
    <property type="entry name" value="His_kinase_dom"/>
</dbReference>
<comment type="caution">
    <text evidence="14">The sequence shown here is derived from an EMBL/GenBank/DDBJ whole genome shotgun (WGS) entry which is preliminary data.</text>
</comment>
<keyword evidence="7" id="KW-0418">Kinase</keyword>
<evidence type="ECO:0000259" key="12">
    <source>
        <dbReference type="PROSITE" id="PS50109"/>
    </source>
</evidence>
<evidence type="ECO:0000256" key="8">
    <source>
        <dbReference type="ARBA" id="ARBA00022989"/>
    </source>
</evidence>
<evidence type="ECO:0000256" key="2">
    <source>
        <dbReference type="ARBA" id="ARBA00004236"/>
    </source>
</evidence>
<dbReference type="SUPFAM" id="SSF47384">
    <property type="entry name" value="Homodimeric domain of signal transducing histidine kinase"/>
    <property type="match status" value="1"/>
</dbReference>
<dbReference type="SUPFAM" id="SSF55874">
    <property type="entry name" value="ATPase domain of HSP90 chaperone/DNA topoisomerase II/histidine kinase"/>
    <property type="match status" value="1"/>
</dbReference>
<dbReference type="PRINTS" id="PR00344">
    <property type="entry name" value="BCTRLSENSOR"/>
</dbReference>
<dbReference type="GO" id="GO:0000155">
    <property type="term" value="F:phosphorelay sensor kinase activity"/>
    <property type="evidence" value="ECO:0007669"/>
    <property type="project" value="InterPro"/>
</dbReference>
<reference evidence="14 15" key="1">
    <citation type="submission" date="2016-12" db="EMBL/GenBank/DDBJ databases">
        <title>The draft genome sequence of Actinophytocola sp. 11-183.</title>
        <authorList>
            <person name="Wang W."/>
            <person name="Yuan L."/>
        </authorList>
    </citation>
    <scope>NUCLEOTIDE SEQUENCE [LARGE SCALE GENOMIC DNA]</scope>
    <source>
        <strain evidence="14 15">11-183</strain>
    </source>
</reference>
<dbReference type="OrthoDB" id="9786919at2"/>
<keyword evidence="8 11" id="KW-1133">Transmembrane helix</keyword>
<comment type="subcellular location">
    <subcellularLocation>
        <location evidence="2">Cell membrane</location>
    </subcellularLocation>
</comment>
<evidence type="ECO:0000256" key="4">
    <source>
        <dbReference type="ARBA" id="ARBA00022553"/>
    </source>
</evidence>
<dbReference type="EC" id="2.7.13.3" evidence="3"/>
<dbReference type="Pfam" id="PF02518">
    <property type="entry name" value="HATPase_c"/>
    <property type="match status" value="1"/>
</dbReference>
<evidence type="ECO:0000256" key="9">
    <source>
        <dbReference type="ARBA" id="ARBA00023012"/>
    </source>
</evidence>
<dbReference type="InterPro" id="IPR036890">
    <property type="entry name" value="HATPase_C_sf"/>
</dbReference>
<keyword evidence="9" id="KW-0902">Two-component regulatory system</keyword>
<keyword evidence="15" id="KW-1185">Reference proteome</keyword>
<keyword evidence="10 11" id="KW-0472">Membrane</keyword>
<evidence type="ECO:0000256" key="6">
    <source>
        <dbReference type="ARBA" id="ARBA00022692"/>
    </source>
</evidence>
<dbReference type="CDD" id="cd06225">
    <property type="entry name" value="HAMP"/>
    <property type="match status" value="1"/>
</dbReference>
<dbReference type="Gene3D" id="3.30.565.10">
    <property type="entry name" value="Histidine kinase-like ATPase, C-terminal domain"/>
    <property type="match status" value="1"/>
</dbReference>
<feature type="transmembrane region" description="Helical" evidence="11">
    <location>
        <begin position="12"/>
        <end position="35"/>
    </location>
</feature>
<feature type="domain" description="Histidine kinase" evidence="12">
    <location>
        <begin position="175"/>
        <end position="382"/>
    </location>
</feature>
<evidence type="ECO:0000256" key="5">
    <source>
        <dbReference type="ARBA" id="ARBA00022679"/>
    </source>
</evidence>
<sequence>MSAPRRTVRLRLALLYSGLFLVSGVGLLLVTYLLLASGFPVVQLRTDVDGVSRICARQDGTVALGGEFAACAADARALLDAQRAETMRRFLLQGGIALAIMTVGSVGLGWLVAGRVLRPLRTITATTRRISANDLHQRLAMTGRRDELTELGDTVDGLLARLESAFTAQRQFVANASHELRTPLARQRTVLEVALADPTPSVAALQAVCRRVLAAGEQQERLIEALLTLARSERGLDRREPVDLPAIAAGAVRARQVPGRRVLVRLDAATALGDTRLIERMVVNLVDNALLHNVDGGTVEVTTGARAGAAVLAVANTGPVVPPEQLDQLFHPFTRLAGERTGEGLGLGLPIVAAVVTAHGGRLDARPQAGGGLRVEVELPAG</sequence>
<dbReference type="InterPro" id="IPR003660">
    <property type="entry name" value="HAMP_dom"/>
</dbReference>
<dbReference type="InterPro" id="IPR003594">
    <property type="entry name" value="HATPase_dom"/>
</dbReference>
<keyword evidence="6 11" id="KW-0812">Transmembrane</keyword>
<dbReference type="GO" id="GO:0005886">
    <property type="term" value="C:plasma membrane"/>
    <property type="evidence" value="ECO:0007669"/>
    <property type="project" value="UniProtKB-SubCell"/>
</dbReference>
<evidence type="ECO:0000256" key="3">
    <source>
        <dbReference type="ARBA" id="ARBA00012438"/>
    </source>
</evidence>
<dbReference type="PANTHER" id="PTHR45436:SF5">
    <property type="entry name" value="SENSOR HISTIDINE KINASE TRCS"/>
    <property type="match status" value="1"/>
</dbReference>
<evidence type="ECO:0000256" key="10">
    <source>
        <dbReference type="ARBA" id="ARBA00023136"/>
    </source>
</evidence>
<dbReference type="InterPro" id="IPR003661">
    <property type="entry name" value="HisK_dim/P_dom"/>
</dbReference>
<accession>A0A1Q8C941</accession>
<protein>
    <recommendedName>
        <fullName evidence="3">histidine kinase</fullName>
        <ecNumber evidence="3">2.7.13.3</ecNumber>
    </recommendedName>
</protein>
<organism evidence="14 15">
    <name type="scientific">Actinophytocola xanthii</name>
    <dbReference type="NCBI Taxonomy" id="1912961"/>
    <lineage>
        <taxon>Bacteria</taxon>
        <taxon>Bacillati</taxon>
        <taxon>Actinomycetota</taxon>
        <taxon>Actinomycetes</taxon>
        <taxon>Pseudonocardiales</taxon>
        <taxon>Pseudonocardiaceae</taxon>
    </lineage>
</organism>
<dbReference type="Pfam" id="PF00512">
    <property type="entry name" value="HisKA"/>
    <property type="match status" value="1"/>
</dbReference>
<dbReference type="PROSITE" id="PS50109">
    <property type="entry name" value="HIS_KIN"/>
    <property type="match status" value="1"/>
</dbReference>
<feature type="transmembrane region" description="Helical" evidence="11">
    <location>
        <begin position="90"/>
        <end position="113"/>
    </location>
</feature>
<keyword evidence="4" id="KW-0597">Phosphoprotein</keyword>
<dbReference type="InterPro" id="IPR050428">
    <property type="entry name" value="TCS_sensor_his_kinase"/>
</dbReference>
<evidence type="ECO:0000256" key="7">
    <source>
        <dbReference type="ARBA" id="ARBA00022777"/>
    </source>
</evidence>
<dbReference type="Gene3D" id="1.10.287.130">
    <property type="match status" value="1"/>
</dbReference>
<evidence type="ECO:0000313" key="14">
    <source>
        <dbReference type="EMBL" id="OLF10853.1"/>
    </source>
</evidence>
<dbReference type="InterPro" id="IPR036097">
    <property type="entry name" value="HisK_dim/P_sf"/>
</dbReference>
<keyword evidence="5" id="KW-0808">Transferase</keyword>
<dbReference type="CDD" id="cd00075">
    <property type="entry name" value="HATPase"/>
    <property type="match status" value="1"/>
</dbReference>
<name>A0A1Q8C941_9PSEU</name>
<evidence type="ECO:0000313" key="15">
    <source>
        <dbReference type="Proteomes" id="UP000185596"/>
    </source>
</evidence>
<comment type="catalytic activity">
    <reaction evidence="1">
        <text>ATP + protein L-histidine = ADP + protein N-phospho-L-histidine.</text>
        <dbReference type="EC" id="2.7.13.3"/>
    </reaction>
</comment>
<feature type="domain" description="HAMP" evidence="13">
    <location>
        <begin position="114"/>
        <end position="167"/>
    </location>
</feature>
<dbReference type="Pfam" id="PF00672">
    <property type="entry name" value="HAMP"/>
    <property type="match status" value="1"/>
</dbReference>
<dbReference type="RefSeq" id="WP_075129356.1">
    <property type="nucleotide sequence ID" value="NZ_MSIE01000071.1"/>
</dbReference>
<dbReference type="SMART" id="SM00388">
    <property type="entry name" value="HisKA"/>
    <property type="match status" value="1"/>
</dbReference>
<proteinExistence type="predicted"/>
<dbReference type="PROSITE" id="PS50885">
    <property type="entry name" value="HAMP"/>
    <property type="match status" value="1"/>
</dbReference>